<organism evidence="12 13">
    <name type="scientific">Astyanax mexicanus</name>
    <name type="common">Blind cave fish</name>
    <name type="synonym">Astyanax fasciatus mexicanus</name>
    <dbReference type="NCBI Taxonomy" id="7994"/>
    <lineage>
        <taxon>Eukaryota</taxon>
        <taxon>Metazoa</taxon>
        <taxon>Chordata</taxon>
        <taxon>Craniata</taxon>
        <taxon>Vertebrata</taxon>
        <taxon>Euteleostomi</taxon>
        <taxon>Actinopterygii</taxon>
        <taxon>Neopterygii</taxon>
        <taxon>Teleostei</taxon>
        <taxon>Ostariophysi</taxon>
        <taxon>Characiformes</taxon>
        <taxon>Characoidei</taxon>
        <taxon>Acestrorhamphidae</taxon>
        <taxon>Acestrorhamphinae</taxon>
        <taxon>Astyanax</taxon>
    </lineage>
</organism>
<dbReference type="FunFam" id="2.60.120.320:FF:000002">
    <property type="entry name" value="Thiamine pyrophosphokinase"/>
    <property type="match status" value="1"/>
</dbReference>
<dbReference type="InterPro" id="IPR006282">
    <property type="entry name" value="Thi_PPkinase"/>
</dbReference>
<dbReference type="GO" id="GO:0004788">
    <property type="term" value="F:thiamine diphosphokinase activity"/>
    <property type="evidence" value="ECO:0007669"/>
    <property type="project" value="UniProtKB-UniRule"/>
</dbReference>
<proteinExistence type="inferred from homology"/>
<dbReference type="PIRSF" id="PIRSF031057">
    <property type="entry name" value="Thiamin_pyrophosphokinase"/>
    <property type="match status" value="1"/>
</dbReference>
<evidence type="ECO:0000256" key="9">
    <source>
        <dbReference type="ARBA" id="ARBA00055888"/>
    </source>
</evidence>
<dbReference type="SMART" id="SM00983">
    <property type="entry name" value="TPK_B1_binding"/>
    <property type="match status" value="1"/>
</dbReference>
<evidence type="ECO:0000256" key="2">
    <source>
        <dbReference type="ARBA" id="ARBA00006785"/>
    </source>
</evidence>
<evidence type="ECO:0000256" key="3">
    <source>
        <dbReference type="ARBA" id="ARBA00011738"/>
    </source>
</evidence>
<feature type="domain" description="Thiamin pyrophosphokinase thiamin-binding" evidence="11">
    <location>
        <begin position="198"/>
        <end position="261"/>
    </location>
</feature>
<dbReference type="Pfam" id="PF04263">
    <property type="entry name" value="TPK_catalytic"/>
    <property type="match status" value="1"/>
</dbReference>
<evidence type="ECO:0000256" key="5">
    <source>
        <dbReference type="ARBA" id="ARBA00022741"/>
    </source>
</evidence>
<dbReference type="InterPro" id="IPR007373">
    <property type="entry name" value="Thiamin_PyroPKinase_B1-bd"/>
</dbReference>
<comment type="catalytic activity">
    <reaction evidence="8">
        <text>thiamine + UTP = thiamine diphosphate + UMP + H(+)</text>
        <dbReference type="Rhea" id="RHEA:79423"/>
        <dbReference type="ChEBI" id="CHEBI:15378"/>
        <dbReference type="ChEBI" id="CHEBI:18385"/>
        <dbReference type="ChEBI" id="CHEBI:46398"/>
        <dbReference type="ChEBI" id="CHEBI:57865"/>
        <dbReference type="ChEBI" id="CHEBI:58937"/>
    </reaction>
    <physiologicalReaction direction="left-to-right" evidence="8">
        <dbReference type="Rhea" id="RHEA:79424"/>
    </physiologicalReaction>
</comment>
<evidence type="ECO:0000256" key="10">
    <source>
        <dbReference type="PIRNR" id="PIRNR031057"/>
    </source>
</evidence>
<dbReference type="FunFam" id="3.40.50.10240:FF:000006">
    <property type="entry name" value="Thiamin pyrophosphokinase 1"/>
    <property type="match status" value="1"/>
</dbReference>
<accession>A0A8B9LUV5</accession>
<keyword evidence="6 10" id="KW-0418">Kinase</keyword>
<name>A0A8B9LUV5_ASTMX</name>
<keyword evidence="7 10" id="KW-0067">ATP-binding</keyword>
<evidence type="ECO:0000256" key="6">
    <source>
        <dbReference type="ARBA" id="ARBA00022777"/>
    </source>
</evidence>
<sequence length="270" mass="30331">MFFFPFCHQTENHLRRTGVMAEEFTPLDCLLSSGTQKICLIILNQHLEQQYLDVLWSKAIIRACADGGANHLYRLTKGQQECFLPDYISGDFDSIQSDVKAFYSEKKCKLIETADQDLTDFTKCLAIMVEEIKRRQVQVDAIVTLGGLGGRFDQIMASVETLFHAQKMTELPVVVIQGSSLACLLREGRQHRLCVNTGLEGSWCSLVPVGSPCVTTTTGLKWNLEETELAFGKLVSTSNTYEDHDPQEGRKAVTIKTDRPLLWSMGIKKM</sequence>
<keyword evidence="5 10" id="KW-0547">Nucleotide-binding</keyword>
<dbReference type="Gene3D" id="3.40.50.10240">
    <property type="entry name" value="Thiamin pyrophosphokinase, catalytic domain"/>
    <property type="match status" value="1"/>
</dbReference>
<dbReference type="SUPFAM" id="SSF63999">
    <property type="entry name" value="Thiamin pyrophosphokinase, catalytic domain"/>
    <property type="match status" value="1"/>
</dbReference>
<evidence type="ECO:0000313" key="13">
    <source>
        <dbReference type="Proteomes" id="UP000694621"/>
    </source>
</evidence>
<protein>
    <recommendedName>
        <fullName evidence="10">Thiamine pyrophosphokinase</fullName>
        <ecNumber evidence="10">2.7.6.2</ecNumber>
    </recommendedName>
</protein>
<comment type="function">
    <text evidence="9">Catalyzes the phosphorylation of thiamine to thiamine pyrophosphate (TPP) utilizing UTP and therefore links the biosynthesis of TPP to pyrimidines metabolism. By producing thiamine pyrophosphate, a cofactor of the mitochondrial pyruvate dehydrogenase indirectly regulates pyruvate oxidation and lipogenesis. Although it can also catalyze thiamine phosphorylation using ATP and CTP in vitro, it does so with significantly lower efficiency and without physiological relevance evidence.</text>
</comment>
<dbReference type="GO" id="GO:0005829">
    <property type="term" value="C:cytosol"/>
    <property type="evidence" value="ECO:0007669"/>
    <property type="project" value="UniProtKB-ARBA"/>
</dbReference>
<dbReference type="Proteomes" id="UP000694621">
    <property type="component" value="Unplaced"/>
</dbReference>
<comment type="similarity">
    <text evidence="2 10">Belongs to the thiamine pyrophosphokinase family.</text>
</comment>
<dbReference type="GO" id="GO:0030975">
    <property type="term" value="F:thiamine binding"/>
    <property type="evidence" value="ECO:0007669"/>
    <property type="project" value="UniProtKB-UniRule"/>
</dbReference>
<dbReference type="EC" id="2.7.6.2" evidence="10"/>
<dbReference type="PANTHER" id="PTHR13622">
    <property type="entry name" value="THIAMIN PYROPHOSPHOKINASE"/>
    <property type="match status" value="1"/>
</dbReference>
<dbReference type="InterPro" id="IPR007371">
    <property type="entry name" value="TPK_catalytic"/>
</dbReference>
<dbReference type="InterPro" id="IPR016966">
    <property type="entry name" value="Thiamin_pyrophosphokinase_euk"/>
</dbReference>
<evidence type="ECO:0000256" key="4">
    <source>
        <dbReference type="ARBA" id="ARBA00022679"/>
    </source>
</evidence>
<dbReference type="InterPro" id="IPR036371">
    <property type="entry name" value="TPK_B1-bd_sf"/>
</dbReference>
<dbReference type="Gene3D" id="2.60.120.320">
    <property type="entry name" value="Thiamin pyrophosphokinase, thiamin-binding domain"/>
    <property type="match status" value="1"/>
</dbReference>
<dbReference type="SUPFAM" id="SSF63862">
    <property type="entry name" value="Thiamin pyrophosphokinase, substrate-binding domain"/>
    <property type="match status" value="1"/>
</dbReference>
<evidence type="ECO:0000256" key="1">
    <source>
        <dbReference type="ARBA" id="ARBA00005078"/>
    </source>
</evidence>
<dbReference type="PANTHER" id="PTHR13622:SF8">
    <property type="entry name" value="THIAMIN PYROPHOSPHOKINASE 1"/>
    <property type="match status" value="1"/>
</dbReference>
<dbReference type="InterPro" id="IPR036759">
    <property type="entry name" value="TPK_catalytic_sf"/>
</dbReference>
<evidence type="ECO:0000256" key="7">
    <source>
        <dbReference type="ARBA" id="ARBA00022840"/>
    </source>
</evidence>
<dbReference type="Ensembl" id="ENSAMXT00005061826.1">
    <property type="protein sequence ID" value="ENSAMXP00005057233.1"/>
    <property type="gene ID" value="ENSAMXG00005025295.1"/>
</dbReference>
<dbReference type="GO" id="GO:0009229">
    <property type="term" value="P:thiamine diphosphate biosynthetic process"/>
    <property type="evidence" value="ECO:0007669"/>
    <property type="project" value="UniProtKB-UniRule"/>
</dbReference>
<reference evidence="12" key="1">
    <citation type="submission" date="2025-08" db="UniProtKB">
        <authorList>
            <consortium name="Ensembl"/>
        </authorList>
    </citation>
    <scope>IDENTIFICATION</scope>
</reference>
<evidence type="ECO:0000259" key="11">
    <source>
        <dbReference type="SMART" id="SM00983"/>
    </source>
</evidence>
<dbReference type="NCBIfam" id="TIGR01378">
    <property type="entry name" value="thi_PPkinase"/>
    <property type="match status" value="1"/>
</dbReference>
<dbReference type="GO" id="GO:0016301">
    <property type="term" value="F:kinase activity"/>
    <property type="evidence" value="ECO:0007669"/>
    <property type="project" value="UniProtKB-UniRule"/>
</dbReference>
<comment type="subunit">
    <text evidence="3">Homodimer.</text>
</comment>
<dbReference type="AlphaFoldDB" id="A0A8B9LUV5"/>
<evidence type="ECO:0000256" key="8">
    <source>
        <dbReference type="ARBA" id="ARBA00050898"/>
    </source>
</evidence>
<keyword evidence="4 10" id="KW-0808">Transferase</keyword>
<dbReference type="CDD" id="cd07995">
    <property type="entry name" value="TPK"/>
    <property type="match status" value="1"/>
</dbReference>
<comment type="pathway">
    <text evidence="1 10">Cofactor biosynthesis; thiamine diphosphate biosynthesis; thiamine diphosphate from thiamine: step 1/1.</text>
</comment>
<dbReference type="UniPathway" id="UPA00060">
    <property type="reaction ID" value="UER00597"/>
</dbReference>
<dbReference type="GO" id="GO:0005524">
    <property type="term" value="F:ATP binding"/>
    <property type="evidence" value="ECO:0007669"/>
    <property type="project" value="UniProtKB-UniRule"/>
</dbReference>
<dbReference type="GO" id="GO:0006772">
    <property type="term" value="P:thiamine metabolic process"/>
    <property type="evidence" value="ECO:0007669"/>
    <property type="project" value="InterPro"/>
</dbReference>
<evidence type="ECO:0000313" key="12">
    <source>
        <dbReference type="Ensembl" id="ENSAMXP00005057233.1"/>
    </source>
</evidence>
<dbReference type="Pfam" id="PF04265">
    <property type="entry name" value="TPK_B1_binding"/>
    <property type="match status" value="1"/>
</dbReference>